<organism evidence="2 3">
    <name type="scientific">Pieris brassicae</name>
    <name type="common">White butterfly</name>
    <name type="synonym">Large white butterfly</name>
    <dbReference type="NCBI Taxonomy" id="7116"/>
    <lineage>
        <taxon>Eukaryota</taxon>
        <taxon>Metazoa</taxon>
        <taxon>Ecdysozoa</taxon>
        <taxon>Arthropoda</taxon>
        <taxon>Hexapoda</taxon>
        <taxon>Insecta</taxon>
        <taxon>Pterygota</taxon>
        <taxon>Neoptera</taxon>
        <taxon>Endopterygota</taxon>
        <taxon>Lepidoptera</taxon>
        <taxon>Glossata</taxon>
        <taxon>Ditrysia</taxon>
        <taxon>Papilionoidea</taxon>
        <taxon>Pieridae</taxon>
        <taxon>Pierinae</taxon>
        <taxon>Pieris</taxon>
    </lineage>
</organism>
<comment type="caution">
    <text evidence="2">The sequence shown here is derived from an EMBL/GenBank/DDBJ whole genome shotgun (WGS) entry which is preliminary data.</text>
</comment>
<feature type="region of interest" description="Disordered" evidence="1">
    <location>
        <begin position="23"/>
        <end position="63"/>
    </location>
</feature>
<feature type="compositionally biased region" description="Polar residues" evidence="1">
    <location>
        <begin position="23"/>
        <end position="33"/>
    </location>
</feature>
<evidence type="ECO:0000313" key="2">
    <source>
        <dbReference type="EMBL" id="CAH4036465.1"/>
    </source>
</evidence>
<sequence>MTHACFQGFFCGKLYFIRKNGSRNTHVPTTEPSTIPGATIFGPNLESAPRNSPAGSTWSNGTDNYCHPSYGF</sequence>
<reference evidence="2" key="1">
    <citation type="submission" date="2022-05" db="EMBL/GenBank/DDBJ databases">
        <authorList>
            <person name="Okamura Y."/>
        </authorList>
    </citation>
    <scope>NUCLEOTIDE SEQUENCE</scope>
</reference>
<gene>
    <name evidence="2" type="ORF">PIBRA_LOCUS12257</name>
</gene>
<dbReference type="Proteomes" id="UP001152562">
    <property type="component" value="Unassembled WGS sequence"/>
</dbReference>
<evidence type="ECO:0000313" key="3">
    <source>
        <dbReference type="Proteomes" id="UP001152562"/>
    </source>
</evidence>
<dbReference type="EMBL" id="CALOZG010000075">
    <property type="protein sequence ID" value="CAH4036465.1"/>
    <property type="molecule type" value="Genomic_DNA"/>
</dbReference>
<dbReference type="AlphaFoldDB" id="A0A9P0TRI2"/>
<accession>A0A9P0TRI2</accession>
<name>A0A9P0TRI2_PIEBR</name>
<protein>
    <submittedName>
        <fullName evidence="2">Uncharacterized protein</fullName>
    </submittedName>
</protein>
<evidence type="ECO:0000256" key="1">
    <source>
        <dbReference type="SAM" id="MobiDB-lite"/>
    </source>
</evidence>
<proteinExistence type="predicted"/>
<feature type="compositionally biased region" description="Polar residues" evidence="1">
    <location>
        <begin position="49"/>
        <end position="63"/>
    </location>
</feature>
<keyword evidence="3" id="KW-1185">Reference proteome</keyword>